<keyword evidence="5" id="KW-1185">Reference proteome</keyword>
<proteinExistence type="predicted"/>
<feature type="compositionally biased region" description="Low complexity" evidence="2">
    <location>
        <begin position="302"/>
        <end position="312"/>
    </location>
</feature>
<comment type="caution">
    <text evidence="4">The sequence shown here is derived from an EMBL/GenBank/DDBJ whole genome shotgun (WGS) entry which is preliminary data.</text>
</comment>
<accession>A0ABW2HQT3</accession>
<dbReference type="SUPFAM" id="SSF51430">
    <property type="entry name" value="NAD(P)-linked oxidoreductase"/>
    <property type="match status" value="1"/>
</dbReference>
<feature type="region of interest" description="Disordered" evidence="2">
    <location>
        <begin position="299"/>
        <end position="326"/>
    </location>
</feature>
<dbReference type="RefSeq" id="WP_378968774.1">
    <property type="nucleotide sequence ID" value="NZ_JBHTBJ010000010.1"/>
</dbReference>
<keyword evidence="1" id="KW-0560">Oxidoreductase</keyword>
<evidence type="ECO:0000313" key="5">
    <source>
        <dbReference type="Proteomes" id="UP001596548"/>
    </source>
</evidence>
<dbReference type="PANTHER" id="PTHR43364">
    <property type="entry name" value="NADH-SPECIFIC METHYLGLYOXAL REDUCTASE-RELATED"/>
    <property type="match status" value="1"/>
</dbReference>
<dbReference type="Pfam" id="PF00248">
    <property type="entry name" value="Aldo_ket_red"/>
    <property type="match status" value="1"/>
</dbReference>
<evidence type="ECO:0000259" key="3">
    <source>
        <dbReference type="Pfam" id="PF00248"/>
    </source>
</evidence>
<organism evidence="4 5">
    <name type="scientific">Paractinoplanes rhizophilus</name>
    <dbReference type="NCBI Taxonomy" id="1416877"/>
    <lineage>
        <taxon>Bacteria</taxon>
        <taxon>Bacillati</taxon>
        <taxon>Actinomycetota</taxon>
        <taxon>Actinomycetes</taxon>
        <taxon>Micromonosporales</taxon>
        <taxon>Micromonosporaceae</taxon>
        <taxon>Paractinoplanes</taxon>
    </lineage>
</organism>
<dbReference type="PRINTS" id="PR00069">
    <property type="entry name" value="ALDKETRDTASE"/>
</dbReference>
<evidence type="ECO:0000256" key="2">
    <source>
        <dbReference type="SAM" id="MobiDB-lite"/>
    </source>
</evidence>
<dbReference type="InterPro" id="IPR023210">
    <property type="entry name" value="NADP_OxRdtase_dom"/>
</dbReference>
<evidence type="ECO:0000313" key="4">
    <source>
        <dbReference type="EMBL" id="MFC7275544.1"/>
    </source>
</evidence>
<gene>
    <name evidence="4" type="ORF">ACFQS1_16265</name>
</gene>
<name>A0ABW2HQT3_9ACTN</name>
<dbReference type="EMBL" id="JBHTBJ010000010">
    <property type="protein sequence ID" value="MFC7275544.1"/>
    <property type="molecule type" value="Genomic_DNA"/>
</dbReference>
<dbReference type="PANTHER" id="PTHR43364:SF4">
    <property type="entry name" value="NAD(P)-LINKED OXIDOREDUCTASE SUPERFAMILY PROTEIN"/>
    <property type="match status" value="1"/>
</dbReference>
<dbReference type="InterPro" id="IPR020471">
    <property type="entry name" value="AKR"/>
</dbReference>
<reference evidence="5" key="1">
    <citation type="journal article" date="2019" name="Int. J. Syst. Evol. Microbiol.">
        <title>The Global Catalogue of Microorganisms (GCM) 10K type strain sequencing project: providing services to taxonomists for standard genome sequencing and annotation.</title>
        <authorList>
            <consortium name="The Broad Institute Genomics Platform"/>
            <consortium name="The Broad Institute Genome Sequencing Center for Infectious Disease"/>
            <person name="Wu L."/>
            <person name="Ma J."/>
        </authorList>
    </citation>
    <scope>NUCLEOTIDE SEQUENCE [LARGE SCALE GENOMIC DNA]</scope>
    <source>
        <strain evidence="5">XZYJT-10</strain>
    </source>
</reference>
<dbReference type="InterPro" id="IPR050523">
    <property type="entry name" value="AKR_Detox_Biosynth"/>
</dbReference>
<feature type="domain" description="NADP-dependent oxidoreductase" evidence="3">
    <location>
        <begin position="7"/>
        <end position="297"/>
    </location>
</feature>
<evidence type="ECO:0000256" key="1">
    <source>
        <dbReference type="ARBA" id="ARBA00023002"/>
    </source>
</evidence>
<dbReference type="Proteomes" id="UP001596548">
    <property type="component" value="Unassembled WGS sequence"/>
</dbReference>
<dbReference type="InterPro" id="IPR036812">
    <property type="entry name" value="NAD(P)_OxRdtase_dom_sf"/>
</dbReference>
<protein>
    <submittedName>
        <fullName evidence="4">Aldo/keto reductase</fullName>
    </submittedName>
</protein>
<sequence>MTFPGGRMVLGTSGFTKYNDEASSVAAIAAALDCGITTFDTADSYGRDRRGRAEEILGAVLAPHRDEVVLCTKGGSEFDGRPASARPDRIREALLGSLRRLRTRWVDVYLLHVPDPDVPVEDTMGALTELVAEGLVRVAGCANLGPEDLERAVRAYPGMGCVQDELNLLSRGAEARLLPYCRSRDLAFLAYAPLAQGLLTGKYRSGRQPAGSRLDRMGPERAARIRSGGAQARADAFAGLCARREADPAQVALAWVLSRPGVTAAVAGASGPEQVRNNAAAVGLELGADFAAEIDGVVTSWPDLPSPRGRSPSPAPDRSHADTSRR</sequence>
<dbReference type="Gene3D" id="3.20.20.100">
    <property type="entry name" value="NADP-dependent oxidoreductase domain"/>
    <property type="match status" value="1"/>
</dbReference>
<feature type="compositionally biased region" description="Basic and acidic residues" evidence="2">
    <location>
        <begin position="317"/>
        <end position="326"/>
    </location>
</feature>